<protein>
    <submittedName>
        <fullName evidence="1">Uncharacterized protein</fullName>
    </submittedName>
</protein>
<evidence type="ECO:0000313" key="2">
    <source>
        <dbReference type="Proteomes" id="UP000030023"/>
    </source>
</evidence>
<reference evidence="1 2" key="1">
    <citation type="journal article" date="2014" name="Antonie Van Leeuwenhoek">
        <title>Oenococcus alcoholitolerans sp. nov., a lactic acid bacteria isolated from cachaca and ethanol fermentation processes.</title>
        <authorList>
            <person name="Badotti F."/>
            <person name="Moreira A.P."/>
            <person name="Tonon L.A."/>
            <person name="de Lucena B.T."/>
            <person name="Gomes Fde C."/>
            <person name="Kruger R."/>
            <person name="Thompson C.C."/>
            <person name="de Morais M.A.Jr."/>
            <person name="Rosa C.A."/>
            <person name="Thompson F.L."/>
        </authorList>
    </citation>
    <scope>NUCLEOTIDE SEQUENCE [LARGE SCALE GENOMIC DNA]</scope>
    <source>
        <strain evidence="1 2">UFRJ-M7.2.18</strain>
    </source>
</reference>
<sequence>MIKYFINFILILNKLKYVKTALNSDKIDFEEFFRGNDAGIFSKRIRNIDDHINGGRWLYFGQPRLVQRKSTKMIAKLVTQIALPPYMLYTIMHDFSKTSCFRYCRI</sequence>
<comment type="caution">
    <text evidence="1">The sequence shown here is derived from an EMBL/GenBank/DDBJ whole genome shotgun (WGS) entry which is preliminary data.</text>
</comment>
<proteinExistence type="predicted"/>
<dbReference type="Proteomes" id="UP000030023">
    <property type="component" value="Unassembled WGS sequence"/>
</dbReference>
<accession>A0ABR4XS11</accession>
<name>A0ABR4XS11_9LACO</name>
<dbReference type="EMBL" id="AXCV01000069">
    <property type="protein sequence ID" value="KGO32195.1"/>
    <property type="molecule type" value="Genomic_DNA"/>
</dbReference>
<organism evidence="1 2">
    <name type="scientific">Oenococcus alcoholitolerans</name>
    <dbReference type="NCBI Taxonomy" id="931074"/>
    <lineage>
        <taxon>Bacteria</taxon>
        <taxon>Bacillati</taxon>
        <taxon>Bacillota</taxon>
        <taxon>Bacilli</taxon>
        <taxon>Lactobacillales</taxon>
        <taxon>Lactobacillaceae</taxon>
        <taxon>Oenococcus</taxon>
    </lineage>
</organism>
<evidence type="ECO:0000313" key="1">
    <source>
        <dbReference type="EMBL" id="KGO32195.1"/>
    </source>
</evidence>
<gene>
    <name evidence="1" type="ORF">Q757_02440</name>
</gene>
<keyword evidence="2" id="KW-1185">Reference proteome</keyword>